<evidence type="ECO:0000256" key="2">
    <source>
        <dbReference type="ARBA" id="ARBA00004651"/>
    </source>
</evidence>
<keyword evidence="12" id="KW-0812">Transmembrane</keyword>
<dbReference type="Gene3D" id="6.10.340.10">
    <property type="match status" value="1"/>
</dbReference>
<dbReference type="InterPro" id="IPR050398">
    <property type="entry name" value="HssS/ArlS-like"/>
</dbReference>
<dbReference type="PANTHER" id="PTHR45528">
    <property type="entry name" value="SENSOR HISTIDINE KINASE CPXA"/>
    <property type="match status" value="1"/>
</dbReference>
<proteinExistence type="predicted"/>
<evidence type="ECO:0000256" key="6">
    <source>
        <dbReference type="ARBA" id="ARBA00022679"/>
    </source>
</evidence>
<dbReference type="Pfam" id="PF00672">
    <property type="entry name" value="HAMP"/>
    <property type="match status" value="1"/>
</dbReference>
<dbReference type="GO" id="GO:0005886">
    <property type="term" value="C:plasma membrane"/>
    <property type="evidence" value="ECO:0007669"/>
    <property type="project" value="UniProtKB-SubCell"/>
</dbReference>
<comment type="caution">
    <text evidence="14">The sequence shown here is derived from an EMBL/GenBank/DDBJ whole genome shotgun (WGS) entry which is preliminary data.</text>
</comment>
<evidence type="ECO:0000256" key="7">
    <source>
        <dbReference type="ARBA" id="ARBA00022741"/>
    </source>
</evidence>
<evidence type="ECO:0000259" key="13">
    <source>
        <dbReference type="PROSITE" id="PS50885"/>
    </source>
</evidence>
<name>A0A497XQ29_9AQUI</name>
<evidence type="ECO:0000256" key="3">
    <source>
        <dbReference type="ARBA" id="ARBA00012438"/>
    </source>
</evidence>
<protein>
    <recommendedName>
        <fullName evidence="3">histidine kinase</fullName>
        <ecNumber evidence="3">2.7.13.3</ecNumber>
    </recommendedName>
</protein>
<evidence type="ECO:0000256" key="11">
    <source>
        <dbReference type="ARBA" id="ARBA00023136"/>
    </source>
</evidence>
<dbReference type="Proteomes" id="UP000267841">
    <property type="component" value="Unassembled WGS sequence"/>
</dbReference>
<dbReference type="SUPFAM" id="SSF158472">
    <property type="entry name" value="HAMP domain-like"/>
    <property type="match status" value="1"/>
</dbReference>
<evidence type="ECO:0000313" key="15">
    <source>
        <dbReference type="Proteomes" id="UP000267841"/>
    </source>
</evidence>
<evidence type="ECO:0000256" key="1">
    <source>
        <dbReference type="ARBA" id="ARBA00000085"/>
    </source>
</evidence>
<evidence type="ECO:0000256" key="9">
    <source>
        <dbReference type="ARBA" id="ARBA00022840"/>
    </source>
</evidence>
<dbReference type="InterPro" id="IPR003660">
    <property type="entry name" value="HAMP_dom"/>
</dbReference>
<reference evidence="14 15" key="1">
    <citation type="submission" date="2018-10" db="EMBL/GenBank/DDBJ databases">
        <title>Genomic Encyclopedia of Archaeal and Bacterial Type Strains, Phase II (KMG-II): from individual species to whole genera.</title>
        <authorList>
            <person name="Goeker M."/>
        </authorList>
    </citation>
    <scope>NUCLEOTIDE SEQUENCE [LARGE SCALE GENOMIC DNA]</scope>
    <source>
        <strain evidence="14 15">DSM 16510</strain>
    </source>
</reference>
<dbReference type="EC" id="2.7.13.3" evidence="3"/>
<keyword evidence="5" id="KW-0597">Phosphoprotein</keyword>
<dbReference type="Pfam" id="PF11845">
    <property type="entry name" value="Tll0287-like"/>
    <property type="match status" value="1"/>
</dbReference>
<keyword evidence="8" id="KW-0418">Kinase</keyword>
<accession>A0A497XQ29</accession>
<feature type="domain" description="HAMP" evidence="13">
    <location>
        <begin position="242"/>
        <end position="294"/>
    </location>
</feature>
<evidence type="ECO:0000256" key="12">
    <source>
        <dbReference type="SAM" id="Phobius"/>
    </source>
</evidence>
<feature type="transmembrane region" description="Helical" evidence="12">
    <location>
        <begin position="12"/>
        <end position="32"/>
    </location>
</feature>
<gene>
    <name evidence="14" type="ORF">BCF55_0526</name>
</gene>
<comment type="catalytic activity">
    <reaction evidence="1">
        <text>ATP + protein L-histidine = ADP + protein N-phospho-L-histidine.</text>
        <dbReference type="EC" id="2.7.13.3"/>
    </reaction>
</comment>
<sequence>MKVFFRSIRAEISFVIVITGILIGTGVGFFIYRSTINKAIDSARSRIETTMAFVKASRDYVRSTLRPKVDELLAAGCTSQDFILEAQSSSFFTASIFTRVNQEIPDMQLRQVAVKPLNPKDKPNETELWIIAYLKSKNLKEFEGITLHRGKEYFIKAFSVIPKKGCLRCHGKVEDMPVAVRNLYNPKEDPNWPVGQVNGAVLVYVPFDKVMEQARIDGIVNGGLVGGVFILMSGIILLILNFRVFKPIDALRDRAEKISKGEIEQPIPYQSENEIGKLAKAIERMRVSLKKVMDMIG</sequence>
<dbReference type="OrthoDB" id="14689at2"/>
<evidence type="ECO:0000313" key="14">
    <source>
        <dbReference type="EMBL" id="RLJ70260.1"/>
    </source>
</evidence>
<dbReference type="GO" id="GO:0000155">
    <property type="term" value="F:phosphorelay sensor kinase activity"/>
    <property type="evidence" value="ECO:0007669"/>
    <property type="project" value="TreeGrafter"/>
</dbReference>
<evidence type="ECO:0000256" key="8">
    <source>
        <dbReference type="ARBA" id="ARBA00022777"/>
    </source>
</evidence>
<dbReference type="SMART" id="SM00304">
    <property type="entry name" value="HAMP"/>
    <property type="match status" value="1"/>
</dbReference>
<dbReference type="GO" id="GO:0005524">
    <property type="term" value="F:ATP binding"/>
    <property type="evidence" value="ECO:0007669"/>
    <property type="project" value="UniProtKB-KW"/>
</dbReference>
<keyword evidence="12" id="KW-1133">Transmembrane helix</keyword>
<evidence type="ECO:0000256" key="4">
    <source>
        <dbReference type="ARBA" id="ARBA00022475"/>
    </source>
</evidence>
<keyword evidence="6" id="KW-0808">Transferase</keyword>
<dbReference type="InterPro" id="IPR021796">
    <property type="entry name" value="Tll0287-like_dom"/>
</dbReference>
<organism evidence="14 15">
    <name type="scientific">Hydrogenivirga caldilitoris</name>
    <dbReference type="NCBI Taxonomy" id="246264"/>
    <lineage>
        <taxon>Bacteria</taxon>
        <taxon>Pseudomonadati</taxon>
        <taxon>Aquificota</taxon>
        <taxon>Aquificia</taxon>
        <taxon>Aquificales</taxon>
        <taxon>Aquificaceae</taxon>
        <taxon>Hydrogenivirga</taxon>
    </lineage>
</organism>
<keyword evidence="15" id="KW-1185">Reference proteome</keyword>
<keyword evidence="9" id="KW-0067">ATP-binding</keyword>
<dbReference type="PROSITE" id="PS50885">
    <property type="entry name" value="HAMP"/>
    <property type="match status" value="1"/>
</dbReference>
<comment type="subcellular location">
    <subcellularLocation>
        <location evidence="2">Cell membrane</location>
        <topology evidence="2">Multi-pass membrane protein</topology>
    </subcellularLocation>
</comment>
<keyword evidence="11 12" id="KW-0472">Membrane</keyword>
<dbReference type="CDD" id="cd06225">
    <property type="entry name" value="HAMP"/>
    <property type="match status" value="1"/>
</dbReference>
<dbReference type="EMBL" id="RCCJ01000001">
    <property type="protein sequence ID" value="RLJ70260.1"/>
    <property type="molecule type" value="Genomic_DNA"/>
</dbReference>
<dbReference type="RefSeq" id="WP_121009592.1">
    <property type="nucleotide sequence ID" value="NZ_RCCJ01000001.1"/>
</dbReference>
<dbReference type="AlphaFoldDB" id="A0A497XQ29"/>
<keyword evidence="4" id="KW-1003">Cell membrane</keyword>
<keyword evidence="7" id="KW-0547">Nucleotide-binding</keyword>
<evidence type="ECO:0000256" key="5">
    <source>
        <dbReference type="ARBA" id="ARBA00022553"/>
    </source>
</evidence>
<dbReference type="PANTHER" id="PTHR45528:SF1">
    <property type="entry name" value="SENSOR HISTIDINE KINASE CPXA"/>
    <property type="match status" value="1"/>
</dbReference>
<feature type="transmembrane region" description="Helical" evidence="12">
    <location>
        <begin position="219"/>
        <end position="242"/>
    </location>
</feature>
<evidence type="ECO:0000256" key="10">
    <source>
        <dbReference type="ARBA" id="ARBA00023012"/>
    </source>
</evidence>
<keyword evidence="10" id="KW-0902">Two-component regulatory system</keyword>